<dbReference type="Gene3D" id="2.30.30.140">
    <property type="match status" value="2"/>
</dbReference>
<sequence length="295" mass="33652">MAYTADSVAQQIQERLKQIHGLVFEIEESRGHSEFNIDQIEKIQDEINVEEKLNSVEQRKLKLVYGRAVDDAKEQEKLLRKALDKIHEIRLIRSKRRLQARRAGNKEAIRRGTLMKMLLVTAQTLPLYVGNTPGAKPPPLCGSIPAENSYVAKMGDMVAAFVKNLDGEENWILAEVMSFNPSNNKYEVDDVDEEDQVRHVVSRRRVVPLPLMRVNPETDAHVLFPKGAIVMALYPQTTCFYKAIINLQPTNAQEDYEVLFEDETYADGYSAPLNVPQRYVISIKESKKRIKVSRG</sequence>
<dbReference type="Pfam" id="PF07039">
    <property type="entry name" value="SGF29_Tudor"/>
    <property type="match status" value="1"/>
</dbReference>
<dbReference type="FunFam" id="2.30.30.140:FF:000026">
    <property type="entry name" value="SAGA-associated factor 29 homolog"/>
    <property type="match status" value="1"/>
</dbReference>
<gene>
    <name evidence="7" type="primary">100123994</name>
</gene>
<evidence type="ECO:0000313" key="7">
    <source>
        <dbReference type="EnsemblMetazoa" id="XP_001607792"/>
    </source>
</evidence>
<reference evidence="7" key="1">
    <citation type="submission" date="2021-01" db="UniProtKB">
        <authorList>
            <consortium name="EnsemblMetazoa"/>
        </authorList>
    </citation>
    <scope>IDENTIFICATION</scope>
</reference>
<dbReference type="InParanoid" id="A0A7M7GHR7"/>
<dbReference type="AlphaFoldDB" id="A0A7M7GHR7"/>
<dbReference type="FunFam" id="2.30.30.140:FF:000029">
    <property type="entry name" value="SAGA-associated factor 29 homolog"/>
    <property type="match status" value="1"/>
</dbReference>
<keyword evidence="2" id="KW-0805">Transcription regulation</keyword>
<evidence type="ECO:0000313" key="8">
    <source>
        <dbReference type="Proteomes" id="UP000002358"/>
    </source>
</evidence>
<accession>A0A7M7GHR7</accession>
<dbReference type="SMR" id="A0A7M7GHR7"/>
<keyword evidence="5" id="KW-0539">Nucleus</keyword>
<dbReference type="Proteomes" id="UP000002358">
    <property type="component" value="Chromosome 1"/>
</dbReference>
<dbReference type="KEGG" id="nvi:100123994"/>
<dbReference type="CDD" id="cd20393">
    <property type="entry name" value="Tudor_SGF29_rpt1"/>
    <property type="match status" value="1"/>
</dbReference>
<organism evidence="7 8">
    <name type="scientific">Nasonia vitripennis</name>
    <name type="common">Parasitic wasp</name>
    <dbReference type="NCBI Taxonomy" id="7425"/>
    <lineage>
        <taxon>Eukaryota</taxon>
        <taxon>Metazoa</taxon>
        <taxon>Ecdysozoa</taxon>
        <taxon>Arthropoda</taxon>
        <taxon>Hexapoda</taxon>
        <taxon>Insecta</taxon>
        <taxon>Pterygota</taxon>
        <taxon>Neoptera</taxon>
        <taxon>Endopterygota</taxon>
        <taxon>Hymenoptera</taxon>
        <taxon>Apocrita</taxon>
        <taxon>Proctotrupomorpha</taxon>
        <taxon>Chalcidoidea</taxon>
        <taxon>Pteromalidae</taxon>
        <taxon>Pteromalinae</taxon>
        <taxon>Nasonia</taxon>
    </lineage>
</organism>
<comment type="subcellular location">
    <subcellularLocation>
        <location evidence="1">Nucleus</location>
    </subcellularLocation>
</comment>
<dbReference type="InterPro" id="IPR037802">
    <property type="entry name" value="SGF29"/>
</dbReference>
<proteinExistence type="predicted"/>
<evidence type="ECO:0000256" key="4">
    <source>
        <dbReference type="ARBA" id="ARBA00023163"/>
    </source>
</evidence>
<dbReference type="GO" id="GO:0000124">
    <property type="term" value="C:SAGA complex"/>
    <property type="evidence" value="ECO:0007669"/>
    <property type="project" value="InterPro"/>
</dbReference>
<dbReference type="PANTHER" id="PTHR21539">
    <property type="entry name" value="SAGA-ASSOCIATED FACTOR 29"/>
    <property type="match status" value="1"/>
</dbReference>
<name>A0A7M7GHR7_NASVI</name>
<dbReference type="FunCoup" id="A0A7M7GHR7">
    <property type="interactions" value="537"/>
</dbReference>
<dbReference type="OMA" id="SIPMWAG"/>
<evidence type="ECO:0000256" key="3">
    <source>
        <dbReference type="ARBA" id="ARBA00023054"/>
    </source>
</evidence>
<evidence type="ECO:0000256" key="2">
    <source>
        <dbReference type="ARBA" id="ARBA00023015"/>
    </source>
</evidence>
<dbReference type="GO" id="GO:0005634">
    <property type="term" value="C:nucleus"/>
    <property type="evidence" value="ECO:0007669"/>
    <property type="project" value="UniProtKB-SubCell"/>
</dbReference>
<dbReference type="GO" id="GO:0140672">
    <property type="term" value="C:ATAC complex"/>
    <property type="evidence" value="ECO:0007669"/>
    <property type="project" value="UniProtKB-ARBA"/>
</dbReference>
<evidence type="ECO:0000256" key="5">
    <source>
        <dbReference type="ARBA" id="ARBA00023242"/>
    </source>
</evidence>
<dbReference type="InterPro" id="IPR047288">
    <property type="entry name" value="Tudor_SGF29_rpt1"/>
</dbReference>
<dbReference type="CDD" id="cd20394">
    <property type="entry name" value="Tudor_SGF29_rpt2"/>
    <property type="match status" value="1"/>
</dbReference>
<keyword evidence="3" id="KW-0175">Coiled coil</keyword>
<dbReference type="EnsemblMetazoa" id="XM_001607742">
    <property type="protein sequence ID" value="XP_001607792"/>
    <property type="gene ID" value="LOC100123994"/>
</dbReference>
<keyword evidence="8" id="KW-1185">Reference proteome</keyword>
<dbReference type="InterPro" id="IPR010750">
    <property type="entry name" value="SGF29_tudor-like_dom"/>
</dbReference>
<dbReference type="InterPro" id="IPR047287">
    <property type="entry name" value="Tudor_SGF29_rpt2"/>
</dbReference>
<dbReference type="OrthoDB" id="10265994at2759"/>
<evidence type="ECO:0000259" key="6">
    <source>
        <dbReference type="PROSITE" id="PS51518"/>
    </source>
</evidence>
<dbReference type="PROSITE" id="PS51518">
    <property type="entry name" value="SGF29_C"/>
    <property type="match status" value="1"/>
</dbReference>
<dbReference type="PANTHER" id="PTHR21539:SF0">
    <property type="entry name" value="SAGA-ASSOCIATED FACTOR 29"/>
    <property type="match status" value="1"/>
</dbReference>
<feature type="domain" description="SGF29 C-terminal" evidence="6">
    <location>
        <begin position="148"/>
        <end position="289"/>
    </location>
</feature>
<evidence type="ECO:0000256" key="1">
    <source>
        <dbReference type="ARBA" id="ARBA00004123"/>
    </source>
</evidence>
<keyword evidence="4" id="KW-0804">Transcription</keyword>
<protein>
    <recommendedName>
        <fullName evidence="6">SGF29 C-terminal domain-containing protein</fullName>
    </recommendedName>
</protein>